<dbReference type="InterPro" id="IPR008971">
    <property type="entry name" value="HSP40/DnaJ_pept-bd"/>
</dbReference>
<dbReference type="Gene3D" id="1.10.287.110">
    <property type="entry name" value="DnaJ domain"/>
    <property type="match status" value="1"/>
</dbReference>
<dbReference type="Pfam" id="PF00226">
    <property type="entry name" value="DnaJ"/>
    <property type="match status" value="1"/>
</dbReference>
<protein>
    <submittedName>
        <fullName evidence="3">DnaJ homolog subfamily B member 12,DnaJ homolog subfamily B member 1,DnaJ homolog subfamily B member 4,DnaJ protein homolog 1,DnaJ homolog subfamily B member 5,DnaJ homolog subfamily B member 13</fullName>
    </submittedName>
    <submittedName>
        <fullName evidence="4">HSP40 family member 1</fullName>
    </submittedName>
</protein>
<dbReference type="SMART" id="SM00271">
    <property type="entry name" value="DnaJ"/>
    <property type="match status" value="1"/>
</dbReference>
<accession>A0A1X7RBP2</accession>
<dbReference type="PANTHER" id="PTHR24078:SF553">
    <property type="entry name" value="DNAJ HOMOLOG SUBFAMILY B MEMBER 5"/>
    <property type="match status" value="1"/>
</dbReference>
<organism evidence="4">
    <name type="scientific">Lepeophtheirus salmonis</name>
    <name type="common">Salmon louse</name>
    <name type="synonym">Caligus salmonis</name>
    <dbReference type="NCBI Taxonomy" id="72036"/>
    <lineage>
        <taxon>Eukaryota</taxon>
        <taxon>Metazoa</taxon>
        <taxon>Ecdysozoa</taxon>
        <taxon>Arthropoda</taxon>
        <taxon>Crustacea</taxon>
        <taxon>Multicrustacea</taxon>
        <taxon>Hexanauplia</taxon>
        <taxon>Copepoda</taxon>
        <taxon>Siphonostomatoida</taxon>
        <taxon>Caligidae</taxon>
        <taxon>Lepeophtheirus</taxon>
    </lineage>
</organism>
<dbReference type="InterPro" id="IPR018253">
    <property type="entry name" value="DnaJ_domain_CS"/>
</dbReference>
<dbReference type="CDD" id="cd06257">
    <property type="entry name" value="DnaJ"/>
    <property type="match status" value="1"/>
</dbReference>
<dbReference type="InterPro" id="IPR001623">
    <property type="entry name" value="DnaJ_domain"/>
</dbReference>
<dbReference type="AlphaFoldDB" id="A0A1X7RBP2"/>
<sequence length="316" mass="35325">MTSKDYYQVLGVPRGSSDEELKKAYRRLAMKFHPDKNKSPGAEERFKEIGEAYEVLSNPEKRRIYDQYGEDGVKSNSGYQGVDPRDIFAQFFGTHDPFSNIIGSGVYGASVEDMDIDISGLFGGHGRPPKKEPTIQRPIPISLEDIASGTQKKMKISRRVVSQDGSYRMENKVVTINVKPGWKAGTKITFAGEGDKYPGKIPADITFIIKDAPHPVFTRDGQDIFYKCKLSLRDALCGSVIQVPTLSGQKIGLNLLNTIIKPGHTQRCSGYGLPDIKDHTKKGDLVVQFDIVFPDRLEKDSRDILYDVLNKYTQQV</sequence>
<keyword evidence="5" id="KW-1185">Reference proteome</keyword>
<evidence type="ECO:0000313" key="3">
    <source>
        <dbReference type="EMBL" id="CAF2761647.1"/>
    </source>
</evidence>
<dbReference type="GO" id="GO:0051087">
    <property type="term" value="F:protein-folding chaperone binding"/>
    <property type="evidence" value="ECO:0007669"/>
    <property type="project" value="TreeGrafter"/>
</dbReference>
<dbReference type="GO" id="GO:0005829">
    <property type="term" value="C:cytosol"/>
    <property type="evidence" value="ECO:0007669"/>
    <property type="project" value="TreeGrafter"/>
</dbReference>
<name>A0A1X7RBP2_LEPSM</name>
<dbReference type="FunFam" id="2.60.260.20:FF:000002">
    <property type="entry name" value="Dnaj homolog subfamily b member"/>
    <property type="match status" value="1"/>
</dbReference>
<dbReference type="EMBL" id="LT844574">
    <property type="protein sequence ID" value="SMN34114.1"/>
    <property type="molecule type" value="mRNA"/>
</dbReference>
<dbReference type="CDD" id="cd10747">
    <property type="entry name" value="DnaJ_C"/>
    <property type="match status" value="1"/>
</dbReference>
<dbReference type="GO" id="GO:0051082">
    <property type="term" value="F:unfolded protein binding"/>
    <property type="evidence" value="ECO:0007669"/>
    <property type="project" value="InterPro"/>
</dbReference>
<dbReference type="InterPro" id="IPR051339">
    <property type="entry name" value="DnaJ_subfamily_B"/>
</dbReference>
<dbReference type="Gene3D" id="2.60.260.20">
    <property type="entry name" value="Urease metallochaperone UreE, N-terminal domain"/>
    <property type="match status" value="2"/>
</dbReference>
<dbReference type="InterPro" id="IPR002939">
    <property type="entry name" value="DnaJ_C"/>
</dbReference>
<dbReference type="OrthoDB" id="6373285at2759"/>
<dbReference type="PANTHER" id="PTHR24078">
    <property type="entry name" value="DNAJ HOMOLOG SUBFAMILY C MEMBER"/>
    <property type="match status" value="1"/>
</dbReference>
<dbReference type="PRINTS" id="PR00625">
    <property type="entry name" value="JDOMAIN"/>
</dbReference>
<dbReference type="GO" id="GO:0006457">
    <property type="term" value="P:protein folding"/>
    <property type="evidence" value="ECO:0007669"/>
    <property type="project" value="InterPro"/>
</dbReference>
<evidence type="ECO:0000313" key="5">
    <source>
        <dbReference type="Proteomes" id="UP000675881"/>
    </source>
</evidence>
<dbReference type="SUPFAM" id="SSF49493">
    <property type="entry name" value="HSP40/DnaJ peptide-binding domain"/>
    <property type="match status" value="2"/>
</dbReference>
<gene>
    <name evidence="4" type="primary">HSP40_1</name>
    <name evidence="3" type="ORF">LSAA_1915</name>
</gene>
<reference evidence="4" key="1">
    <citation type="submission" date="2017-04" db="EMBL/GenBank/DDBJ databases">
        <title>Systematic identification and characterization of stress-inducible heat shock proteins (HSPs) in the salmon louse (Lepeophtheirus salmonis).</title>
        <authorList>
            <person name="Borchel A."/>
            <person name="Komisarczuk A.Z."/>
            <person name="Rebl A."/>
            <person name="Goldammer T."/>
            <person name="Nilsen F."/>
        </authorList>
    </citation>
    <scope>NUCLEOTIDE SEQUENCE</scope>
</reference>
<reference evidence="3" key="2">
    <citation type="submission" date="2021-02" db="EMBL/GenBank/DDBJ databases">
        <authorList>
            <person name="Bekaert M."/>
        </authorList>
    </citation>
    <scope>NUCLEOTIDE SEQUENCE</scope>
    <source>
        <strain evidence="3">IoA-00</strain>
    </source>
</reference>
<evidence type="ECO:0000256" key="1">
    <source>
        <dbReference type="ARBA" id="ARBA00023186"/>
    </source>
</evidence>
<evidence type="ECO:0000313" key="4">
    <source>
        <dbReference type="EMBL" id="SMN34114.1"/>
    </source>
</evidence>
<dbReference type="SUPFAM" id="SSF46565">
    <property type="entry name" value="Chaperone J-domain"/>
    <property type="match status" value="1"/>
</dbReference>
<dbReference type="PROSITE" id="PS00636">
    <property type="entry name" value="DNAJ_1"/>
    <property type="match status" value="1"/>
</dbReference>
<keyword evidence="1" id="KW-0143">Chaperone</keyword>
<dbReference type="Proteomes" id="UP000675881">
    <property type="component" value="Chromosome 1"/>
</dbReference>
<dbReference type="Pfam" id="PF01556">
    <property type="entry name" value="DnaJ_C"/>
    <property type="match status" value="1"/>
</dbReference>
<feature type="domain" description="J" evidence="2">
    <location>
        <begin position="5"/>
        <end position="69"/>
    </location>
</feature>
<evidence type="ECO:0000259" key="2">
    <source>
        <dbReference type="PROSITE" id="PS50076"/>
    </source>
</evidence>
<dbReference type="EMBL" id="HG994580">
    <property type="protein sequence ID" value="CAF2761647.1"/>
    <property type="molecule type" value="Genomic_DNA"/>
</dbReference>
<dbReference type="PROSITE" id="PS50076">
    <property type="entry name" value="DNAJ_2"/>
    <property type="match status" value="1"/>
</dbReference>
<dbReference type="FunFam" id="2.60.260.20:FF:000006">
    <property type="entry name" value="DnaJ subfamily B member 13"/>
    <property type="match status" value="1"/>
</dbReference>
<dbReference type="InterPro" id="IPR036869">
    <property type="entry name" value="J_dom_sf"/>
</dbReference>
<proteinExistence type="evidence at transcript level"/>